<evidence type="ECO:0000259" key="5">
    <source>
        <dbReference type="Pfam" id="PF02347"/>
    </source>
</evidence>
<dbReference type="PIRSF" id="PIRSF006815">
    <property type="entry name" value="GcvPA"/>
    <property type="match status" value="1"/>
</dbReference>
<comment type="caution">
    <text evidence="6">The sequence shown here is derived from an EMBL/GenBank/DDBJ whole genome shotgun (WGS) entry which is preliminary data.</text>
</comment>
<dbReference type="InterPro" id="IPR049315">
    <property type="entry name" value="GDC-P_N"/>
</dbReference>
<dbReference type="InterPro" id="IPR015422">
    <property type="entry name" value="PyrdxlP-dep_Trfase_small"/>
</dbReference>
<comment type="function">
    <text evidence="1">The glycine cleavage system catalyzes the degradation of glycine. The P protein binds the alpha-amino group of glycine through its pyridoxal phosphate cofactor; CO(2) is released and the remaining methylamine moiety is then transferred to the lipoamide cofactor of the H protein.</text>
</comment>
<name>A0A1F4T8Q3_UNCSA</name>
<evidence type="ECO:0000256" key="3">
    <source>
        <dbReference type="ARBA" id="ARBA00023002"/>
    </source>
</evidence>
<dbReference type="CDD" id="cd00613">
    <property type="entry name" value="GDC-P"/>
    <property type="match status" value="1"/>
</dbReference>
<dbReference type="InterPro" id="IPR015421">
    <property type="entry name" value="PyrdxlP-dep_Trfase_major"/>
</dbReference>
<feature type="domain" description="Glycine cleavage system P-protein N-terminal" evidence="5">
    <location>
        <begin position="8"/>
        <end position="345"/>
    </location>
</feature>
<dbReference type="InterPro" id="IPR015424">
    <property type="entry name" value="PyrdxlP-dep_Trfase"/>
</dbReference>
<dbReference type="GO" id="GO:0004375">
    <property type="term" value="F:glycine dehydrogenase (decarboxylating) activity"/>
    <property type="evidence" value="ECO:0007669"/>
    <property type="project" value="UniProtKB-EC"/>
</dbReference>
<dbReference type="InterPro" id="IPR020581">
    <property type="entry name" value="GDC_P"/>
</dbReference>
<dbReference type="GO" id="GO:0006546">
    <property type="term" value="P:glycine catabolic process"/>
    <property type="evidence" value="ECO:0007669"/>
    <property type="project" value="InterPro"/>
</dbReference>
<dbReference type="Gene3D" id="3.40.640.10">
    <property type="entry name" value="Type I PLP-dependent aspartate aminotransferase-like (Major domain)"/>
    <property type="match status" value="1"/>
</dbReference>
<dbReference type="EMBL" id="MEUG01000001">
    <property type="protein sequence ID" value="OGC28423.1"/>
    <property type="molecule type" value="Genomic_DNA"/>
</dbReference>
<gene>
    <name evidence="6" type="ORF">A3K49_05570</name>
</gene>
<proteinExistence type="predicted"/>
<sequence>MPKNIVVSDLFAGIPSSVRLTAPLELSPPLSEPELLSEFRRLAELNDSPSFLGGGSYERFIPTAVKHLIGRAEFYTAYTPYQAEASQGTLQAIYEYQSLVCALTVMEVANASLYDGATALAEAAFMAVRLTGRKEVVVSGAVNPFYRDVLRTYCRAADLTLREIPYEPSTGRTGAVDRLGNSACFIIQQPNFFGSLETVAGLAEKIHAAGALFIVSADPLTLGLLKGPGEYGADIVVAEGQGLGNPRYFGGPGLGIFATKKSFVRQMPGRVVGATTDLDGKRGFVLTLSTREQHIRRERATSNICSNEALCALAAAIHLSLLGKNGLKKAAGLALQKAAYLKRSIPPWRLLFPDTPVFNELAIKTDRPIGLSLSPHYPELGEARLVSVSELTSLDELGKLISELS</sequence>
<dbReference type="NCBIfam" id="NF001696">
    <property type="entry name" value="PRK00451.1"/>
    <property type="match status" value="1"/>
</dbReference>
<dbReference type="SUPFAM" id="SSF53383">
    <property type="entry name" value="PLP-dependent transferases"/>
    <property type="match status" value="1"/>
</dbReference>
<dbReference type="PANTHER" id="PTHR42806">
    <property type="entry name" value="GLYCINE CLEAVAGE SYSTEM P-PROTEIN"/>
    <property type="match status" value="1"/>
</dbReference>
<dbReference type="EC" id="1.4.4.2" evidence="2"/>
<dbReference type="Pfam" id="PF02347">
    <property type="entry name" value="GDC-P"/>
    <property type="match status" value="1"/>
</dbReference>
<reference evidence="6 7" key="1">
    <citation type="journal article" date="2016" name="Nat. Commun.">
        <title>Thousands of microbial genomes shed light on interconnected biogeochemical processes in an aquifer system.</title>
        <authorList>
            <person name="Anantharaman K."/>
            <person name="Brown C.T."/>
            <person name="Hug L.A."/>
            <person name="Sharon I."/>
            <person name="Castelle C.J."/>
            <person name="Probst A.J."/>
            <person name="Thomas B.C."/>
            <person name="Singh A."/>
            <person name="Wilkins M.J."/>
            <person name="Karaoz U."/>
            <person name="Brodie E.L."/>
            <person name="Williams K.H."/>
            <person name="Hubbard S.S."/>
            <person name="Banfield J.F."/>
        </authorList>
    </citation>
    <scope>NUCLEOTIDE SEQUENCE [LARGE SCALE GENOMIC DNA]</scope>
</reference>
<dbReference type="Gene3D" id="3.90.1150.10">
    <property type="entry name" value="Aspartate Aminotransferase, domain 1"/>
    <property type="match status" value="1"/>
</dbReference>
<evidence type="ECO:0000313" key="6">
    <source>
        <dbReference type="EMBL" id="OGC28423.1"/>
    </source>
</evidence>
<protein>
    <recommendedName>
        <fullName evidence="2">glycine dehydrogenase (aminomethyl-transferring)</fullName>
        <ecNumber evidence="2">1.4.4.2</ecNumber>
    </recommendedName>
</protein>
<evidence type="ECO:0000256" key="1">
    <source>
        <dbReference type="ARBA" id="ARBA00003788"/>
    </source>
</evidence>
<keyword evidence="3" id="KW-0560">Oxidoreductase</keyword>
<organism evidence="6 7">
    <name type="scientific">candidate division WOR-1 bacterium RIFOXYC12_FULL_54_18</name>
    <dbReference type="NCBI Taxonomy" id="1802584"/>
    <lineage>
        <taxon>Bacteria</taxon>
        <taxon>Bacillati</taxon>
        <taxon>Saganbacteria</taxon>
    </lineage>
</organism>
<evidence type="ECO:0000256" key="4">
    <source>
        <dbReference type="ARBA" id="ARBA00049026"/>
    </source>
</evidence>
<comment type="catalytic activity">
    <reaction evidence="4">
        <text>N(6)-[(R)-lipoyl]-L-lysyl-[glycine-cleavage complex H protein] + glycine + H(+) = N(6)-[(R)-S(8)-aminomethyldihydrolipoyl]-L-lysyl-[glycine-cleavage complex H protein] + CO2</text>
        <dbReference type="Rhea" id="RHEA:24304"/>
        <dbReference type="Rhea" id="RHEA-COMP:10494"/>
        <dbReference type="Rhea" id="RHEA-COMP:10495"/>
        <dbReference type="ChEBI" id="CHEBI:15378"/>
        <dbReference type="ChEBI" id="CHEBI:16526"/>
        <dbReference type="ChEBI" id="CHEBI:57305"/>
        <dbReference type="ChEBI" id="CHEBI:83099"/>
        <dbReference type="ChEBI" id="CHEBI:83143"/>
        <dbReference type="EC" id="1.4.4.2"/>
    </reaction>
</comment>
<dbReference type="Proteomes" id="UP000178602">
    <property type="component" value="Unassembled WGS sequence"/>
</dbReference>
<evidence type="ECO:0000313" key="7">
    <source>
        <dbReference type="Proteomes" id="UP000178602"/>
    </source>
</evidence>
<dbReference type="AlphaFoldDB" id="A0A1F4T8Q3"/>
<accession>A0A1F4T8Q3</accession>
<evidence type="ECO:0000256" key="2">
    <source>
        <dbReference type="ARBA" id="ARBA00012134"/>
    </source>
</evidence>
<dbReference type="PANTHER" id="PTHR42806:SF1">
    <property type="entry name" value="GLYCINE DEHYDROGENASE (DECARBOXYLATING)"/>
    <property type="match status" value="1"/>
</dbReference>
<dbReference type="GO" id="GO:0009116">
    <property type="term" value="P:nucleoside metabolic process"/>
    <property type="evidence" value="ECO:0007669"/>
    <property type="project" value="InterPro"/>
</dbReference>
<dbReference type="InterPro" id="IPR023010">
    <property type="entry name" value="GcvPA"/>
</dbReference>